<evidence type="ECO:0000256" key="1">
    <source>
        <dbReference type="SAM" id="MobiDB-lite"/>
    </source>
</evidence>
<keyword evidence="2" id="KW-1133">Transmembrane helix</keyword>
<keyword evidence="2" id="KW-0812">Transmembrane</keyword>
<comment type="caution">
    <text evidence="3">The sequence shown here is derived from an EMBL/GenBank/DDBJ whole genome shotgun (WGS) entry which is preliminary data.</text>
</comment>
<reference evidence="3" key="1">
    <citation type="submission" date="2021-02" db="EMBL/GenBank/DDBJ databases">
        <title>Genome sequence of Rhodospirillales sp. strain TMPK1 isolated from soil.</title>
        <authorList>
            <person name="Nakai R."/>
            <person name="Kusada H."/>
            <person name="Tamaki H."/>
        </authorList>
    </citation>
    <scope>NUCLEOTIDE SEQUENCE</scope>
    <source>
        <strain evidence="3">TMPK1</strain>
    </source>
</reference>
<feature type="compositionally biased region" description="Basic and acidic residues" evidence="1">
    <location>
        <begin position="145"/>
        <end position="157"/>
    </location>
</feature>
<keyword evidence="2" id="KW-0472">Membrane</keyword>
<name>A0A8S8XFN7_9PROT</name>
<dbReference type="PANTHER" id="PTHR35335:SF1">
    <property type="entry name" value="UPF0716 PROTEIN FXSA"/>
    <property type="match status" value="1"/>
</dbReference>
<evidence type="ECO:0000256" key="2">
    <source>
        <dbReference type="SAM" id="Phobius"/>
    </source>
</evidence>
<dbReference type="AlphaFoldDB" id="A0A8S8XFN7"/>
<gene>
    <name evidence="3" type="primary">fxsA</name>
    <name evidence="3" type="ORF">TMPK1_29660</name>
</gene>
<accession>A0A8S8XFN7</accession>
<dbReference type="InterPro" id="IPR007313">
    <property type="entry name" value="FxsA"/>
</dbReference>
<dbReference type="NCBIfam" id="NF008528">
    <property type="entry name" value="PRK11463.1-2"/>
    <property type="match status" value="1"/>
</dbReference>
<feature type="region of interest" description="Disordered" evidence="1">
    <location>
        <begin position="137"/>
        <end position="157"/>
    </location>
</feature>
<organism evidence="3 4">
    <name type="scientific">Roseiterribacter gracilis</name>
    <dbReference type="NCBI Taxonomy" id="2812848"/>
    <lineage>
        <taxon>Bacteria</taxon>
        <taxon>Pseudomonadati</taxon>
        <taxon>Pseudomonadota</taxon>
        <taxon>Alphaproteobacteria</taxon>
        <taxon>Rhodospirillales</taxon>
        <taxon>Roseiterribacteraceae</taxon>
        <taxon>Roseiterribacter</taxon>
    </lineage>
</organism>
<protein>
    <submittedName>
        <fullName evidence="3">Membrane protein FxsA</fullName>
    </submittedName>
</protein>
<dbReference type="Pfam" id="PF04186">
    <property type="entry name" value="FxsA"/>
    <property type="match status" value="1"/>
</dbReference>
<keyword evidence="4" id="KW-1185">Reference proteome</keyword>
<evidence type="ECO:0000313" key="3">
    <source>
        <dbReference type="EMBL" id="GIL40729.1"/>
    </source>
</evidence>
<sequence>MNPLALLLLWPLLELVVLIFVGDAIGALPTLGLLLLSALIGMALLRGRGLVRVATALAEGPSRAAFSRATGGFADIAAGLLFLIPGFLSDLAAVALLLPPVQRWLAKTLVPRNAGQGVPDVLEGTFVRVDDGWRDGPAVLAPAAPEDRPKTERFPEP</sequence>
<dbReference type="Proteomes" id="UP000681075">
    <property type="component" value="Unassembled WGS sequence"/>
</dbReference>
<dbReference type="GO" id="GO:0016020">
    <property type="term" value="C:membrane"/>
    <property type="evidence" value="ECO:0007669"/>
    <property type="project" value="InterPro"/>
</dbReference>
<feature type="transmembrane region" description="Helical" evidence="2">
    <location>
        <begin position="76"/>
        <end position="98"/>
    </location>
</feature>
<dbReference type="PANTHER" id="PTHR35335">
    <property type="entry name" value="UPF0716 PROTEIN FXSA"/>
    <property type="match status" value="1"/>
</dbReference>
<proteinExistence type="predicted"/>
<dbReference type="EMBL" id="BOPV01000001">
    <property type="protein sequence ID" value="GIL40729.1"/>
    <property type="molecule type" value="Genomic_DNA"/>
</dbReference>
<evidence type="ECO:0000313" key="4">
    <source>
        <dbReference type="Proteomes" id="UP000681075"/>
    </source>
</evidence>